<dbReference type="EC" id="3.1.2.-" evidence="2"/>
<dbReference type="Proteomes" id="UP000006242">
    <property type="component" value="Unassembled WGS sequence"/>
</dbReference>
<dbReference type="EMBL" id="AFNV02000011">
    <property type="protein sequence ID" value="ERJ19178.1"/>
    <property type="molecule type" value="Genomic_DNA"/>
</dbReference>
<dbReference type="AlphaFoldDB" id="U2FYE8"/>
<proteinExistence type="predicted"/>
<evidence type="ECO:0000313" key="3">
    <source>
        <dbReference type="Proteomes" id="UP000006242"/>
    </source>
</evidence>
<keyword evidence="3" id="KW-1185">Reference proteome</keyword>
<protein>
    <submittedName>
        <fullName evidence="2">Acyl-CoA thioesterase I protein</fullName>
        <ecNumber evidence="2">3.1.2.-</ecNumber>
    </submittedName>
</protein>
<dbReference type="PROSITE" id="PS01098">
    <property type="entry name" value="LIPASE_GDSL_SER"/>
    <property type="match status" value="1"/>
</dbReference>
<reference evidence="2 3" key="2">
    <citation type="journal article" date="2013" name="PLoS ONE">
        <title>INDIGO - INtegrated Data Warehouse of MIcrobial GenOmes with Examples from the Red Sea Extremophiles.</title>
        <authorList>
            <person name="Alam I."/>
            <person name="Antunes A."/>
            <person name="Kamau A.A."/>
            <person name="Ba Alawi W."/>
            <person name="Kalkatawi M."/>
            <person name="Stingl U."/>
            <person name="Bajic V.B."/>
        </authorList>
    </citation>
    <scope>NUCLEOTIDE SEQUENCE [LARGE SCALE GENOMIC DNA]</scope>
    <source>
        <strain evidence="2 3">E1L3A</strain>
    </source>
</reference>
<dbReference type="RefSeq" id="WP_006914767.1">
    <property type="nucleotide sequence ID" value="NZ_AFNV02000011.1"/>
</dbReference>
<evidence type="ECO:0000259" key="1">
    <source>
        <dbReference type="Pfam" id="PF13472"/>
    </source>
</evidence>
<gene>
    <name evidence="2" type="primary">tesA</name>
    <name evidence="2" type="ORF">SSPSH_001786</name>
</gene>
<dbReference type="Gene3D" id="3.40.50.1110">
    <property type="entry name" value="SGNH hydrolase"/>
    <property type="match status" value="1"/>
</dbReference>
<feature type="domain" description="SGNH hydrolase-type esterase" evidence="1">
    <location>
        <begin position="10"/>
        <end position="169"/>
    </location>
</feature>
<evidence type="ECO:0000313" key="2">
    <source>
        <dbReference type="EMBL" id="ERJ19178.1"/>
    </source>
</evidence>
<dbReference type="InterPro" id="IPR008265">
    <property type="entry name" value="Lipase_GDSL_AS"/>
</dbReference>
<accession>U2FYE8</accession>
<reference evidence="2 3" key="1">
    <citation type="journal article" date="2011" name="J. Bacteriol.">
        <title>Genome sequence of Salinisphaera shabanensis, a gammaproteobacterium from the harsh, variable environment of the brine-seawater interface of the Shaban Deep in the Red Sea.</title>
        <authorList>
            <person name="Antunes A."/>
            <person name="Alam I."/>
            <person name="Bajic V.B."/>
            <person name="Stingl U."/>
        </authorList>
    </citation>
    <scope>NUCLEOTIDE SEQUENCE [LARGE SCALE GENOMIC DNA]</scope>
    <source>
        <strain evidence="2 3">E1L3A</strain>
    </source>
</reference>
<dbReference type="GO" id="GO:0006629">
    <property type="term" value="P:lipid metabolic process"/>
    <property type="evidence" value="ECO:0007669"/>
    <property type="project" value="InterPro"/>
</dbReference>
<dbReference type="PANTHER" id="PTHR30383">
    <property type="entry name" value="THIOESTERASE 1/PROTEASE 1/LYSOPHOSPHOLIPASE L1"/>
    <property type="match status" value="1"/>
</dbReference>
<organism evidence="2 3">
    <name type="scientific">Salinisphaera shabanensis E1L3A</name>
    <dbReference type="NCBI Taxonomy" id="1033802"/>
    <lineage>
        <taxon>Bacteria</taxon>
        <taxon>Pseudomonadati</taxon>
        <taxon>Pseudomonadota</taxon>
        <taxon>Gammaproteobacteria</taxon>
        <taxon>Salinisphaerales</taxon>
        <taxon>Salinisphaeraceae</taxon>
        <taxon>Salinisphaera</taxon>
    </lineage>
</organism>
<keyword evidence="2" id="KW-0378">Hydrolase</keyword>
<dbReference type="InterPro" id="IPR013830">
    <property type="entry name" value="SGNH_hydro"/>
</dbReference>
<dbReference type="CDD" id="cd01822">
    <property type="entry name" value="Lysophospholipase_L1_like"/>
    <property type="match status" value="1"/>
</dbReference>
<dbReference type="InterPro" id="IPR036514">
    <property type="entry name" value="SGNH_hydro_sf"/>
</dbReference>
<dbReference type="SUPFAM" id="SSF52266">
    <property type="entry name" value="SGNH hydrolase"/>
    <property type="match status" value="1"/>
</dbReference>
<dbReference type="eggNOG" id="COG2755">
    <property type="taxonomic scope" value="Bacteria"/>
</dbReference>
<name>U2FYE8_9GAMM</name>
<dbReference type="STRING" id="1033802.SSPSH_001786"/>
<dbReference type="PANTHER" id="PTHR30383:SF24">
    <property type="entry name" value="THIOESTERASE 1_PROTEASE 1_LYSOPHOSPHOLIPASE L1"/>
    <property type="match status" value="1"/>
</dbReference>
<dbReference type="Pfam" id="PF13472">
    <property type="entry name" value="Lipase_GDSL_2"/>
    <property type="match status" value="1"/>
</dbReference>
<comment type="caution">
    <text evidence="2">The sequence shown here is derived from an EMBL/GenBank/DDBJ whole genome shotgun (WGS) entry which is preliminary data.</text>
</comment>
<sequence length="195" mass="21187">MAYAQTSVLVFGDSLSAGYGLDRGEGWVSLLRDRLDENDRDVDVVNASVSGETTAGGRGRLQAALERHDPDVVILELGGNDGLRALPVKTMKDNLLAMIEASRDSGAKVLLLGMRIPSNYGKRYADQFHQAFVDVAEQTDVAFVPFFLKDIATDRGNFQNDGVHPNAQAQPAMLDAVWPELRPLLFTNAQSLATP</sequence>
<dbReference type="InterPro" id="IPR051532">
    <property type="entry name" value="Ester_Hydrolysis_Enzymes"/>
</dbReference>
<dbReference type="GO" id="GO:0004622">
    <property type="term" value="F:phosphatidylcholine lysophospholipase activity"/>
    <property type="evidence" value="ECO:0007669"/>
    <property type="project" value="TreeGrafter"/>
</dbReference>